<dbReference type="OrthoDB" id="3766186at2759"/>
<evidence type="ECO:0000313" key="3">
    <source>
        <dbReference type="Proteomes" id="UP000319160"/>
    </source>
</evidence>
<feature type="chain" id="PRO_5021765895" description="Ecp2 effector protein domain-containing protein" evidence="1">
    <location>
        <begin position="17"/>
        <end position="107"/>
    </location>
</feature>
<feature type="signal peptide" evidence="1">
    <location>
        <begin position="1"/>
        <end position="16"/>
    </location>
</feature>
<sequence>MKLSTPFVAALPLCSAWHLQLYRDAQYKNVIEDRSGTLGQPCKNLASKNVASSMHWDAGALNCEIVLYNDDDCKEQGGILGRSRGDWNLPQFSSGAQDKTNSYKINC</sequence>
<reference evidence="3" key="1">
    <citation type="submission" date="2019-06" db="EMBL/GenBank/DDBJ databases">
        <title>Draft genome sequence of the griseofulvin-producing fungus Xylaria cubensis strain G536.</title>
        <authorList>
            <person name="Mead M.E."/>
            <person name="Raja H.A."/>
            <person name="Steenwyk J.L."/>
            <person name="Knowles S.L."/>
            <person name="Oberlies N.H."/>
            <person name="Rokas A."/>
        </authorList>
    </citation>
    <scope>NUCLEOTIDE SEQUENCE [LARGE SCALE GENOMIC DNA]</scope>
    <source>
        <strain evidence="3">G536</strain>
    </source>
</reference>
<evidence type="ECO:0000256" key="1">
    <source>
        <dbReference type="SAM" id="SignalP"/>
    </source>
</evidence>
<dbReference type="AlphaFoldDB" id="A0A553I0M7"/>
<gene>
    <name evidence="2" type="ORF">FHL15_005433</name>
</gene>
<dbReference type="Proteomes" id="UP000319160">
    <property type="component" value="Unassembled WGS sequence"/>
</dbReference>
<keyword evidence="3" id="KW-1185">Reference proteome</keyword>
<organism evidence="2 3">
    <name type="scientific">Xylaria flabelliformis</name>
    <dbReference type="NCBI Taxonomy" id="2512241"/>
    <lineage>
        <taxon>Eukaryota</taxon>
        <taxon>Fungi</taxon>
        <taxon>Dikarya</taxon>
        <taxon>Ascomycota</taxon>
        <taxon>Pezizomycotina</taxon>
        <taxon>Sordariomycetes</taxon>
        <taxon>Xylariomycetidae</taxon>
        <taxon>Xylariales</taxon>
        <taxon>Xylariaceae</taxon>
        <taxon>Xylaria</taxon>
    </lineage>
</organism>
<evidence type="ECO:0008006" key="4">
    <source>
        <dbReference type="Google" id="ProtNLM"/>
    </source>
</evidence>
<protein>
    <recommendedName>
        <fullName evidence="4">Ecp2 effector protein domain-containing protein</fullName>
    </recommendedName>
</protein>
<keyword evidence="1" id="KW-0732">Signal</keyword>
<name>A0A553I0M7_9PEZI</name>
<comment type="caution">
    <text evidence="2">The sequence shown here is derived from an EMBL/GenBank/DDBJ whole genome shotgun (WGS) entry which is preliminary data.</text>
</comment>
<dbReference type="EMBL" id="VFLP01000027">
    <property type="protein sequence ID" value="TRX93757.1"/>
    <property type="molecule type" value="Genomic_DNA"/>
</dbReference>
<evidence type="ECO:0000313" key="2">
    <source>
        <dbReference type="EMBL" id="TRX93757.1"/>
    </source>
</evidence>
<proteinExistence type="predicted"/>
<accession>A0A553I0M7</accession>